<dbReference type="RefSeq" id="WP_098803170.1">
    <property type="nucleotide sequence ID" value="NZ_JARTHX010000070.1"/>
</dbReference>
<evidence type="ECO:0008006" key="4">
    <source>
        <dbReference type="Google" id="ProtNLM"/>
    </source>
</evidence>
<comment type="caution">
    <text evidence="2">The sequence shown here is derived from an EMBL/GenBank/DDBJ whole genome shotgun (WGS) entry which is preliminary data.</text>
</comment>
<feature type="chain" id="PRO_5044815196" description="Cell wall-binding protein" evidence="1">
    <location>
        <begin position="30"/>
        <end position="409"/>
    </location>
</feature>
<keyword evidence="1" id="KW-0732">Signal</keyword>
<accession>A0ABD6T537</accession>
<dbReference type="EMBL" id="NUTL01000063">
    <property type="protein sequence ID" value="PHE95113.1"/>
    <property type="molecule type" value="Genomic_DNA"/>
</dbReference>
<protein>
    <recommendedName>
        <fullName evidence="4">Cell wall-binding protein</fullName>
    </recommendedName>
</protein>
<dbReference type="AlphaFoldDB" id="A0ABD6T537"/>
<reference evidence="2 3" key="1">
    <citation type="submission" date="2017-09" db="EMBL/GenBank/DDBJ databases">
        <title>Large-scale bioinformatics analysis of Bacillus genomes uncovers conserved roles of natural products in bacterial physiology.</title>
        <authorList>
            <consortium name="Agbiome Team Llc"/>
            <person name="Bleich R.M."/>
            <person name="Grubbs K.J."/>
            <person name="Santa Maria K.C."/>
            <person name="Allen S.E."/>
            <person name="Farag S."/>
            <person name="Shank E.A."/>
            <person name="Bowers A."/>
        </authorList>
    </citation>
    <scope>NUCLEOTIDE SEQUENCE [LARGE SCALE GENOMIC DNA]</scope>
    <source>
        <strain evidence="2 3">AFS037265</strain>
    </source>
</reference>
<organism evidence="2 3">
    <name type="scientific">Bacillus pseudomycoides</name>
    <dbReference type="NCBI Taxonomy" id="64104"/>
    <lineage>
        <taxon>Bacteria</taxon>
        <taxon>Bacillati</taxon>
        <taxon>Bacillota</taxon>
        <taxon>Bacilli</taxon>
        <taxon>Bacillales</taxon>
        <taxon>Bacillaceae</taxon>
        <taxon>Bacillus</taxon>
        <taxon>Bacillus cereus group</taxon>
    </lineage>
</organism>
<evidence type="ECO:0000256" key="1">
    <source>
        <dbReference type="SAM" id="SignalP"/>
    </source>
</evidence>
<sequence length="409" mass="46574">MNEKYKKRMPKFLPVGIAMGVLFSASPLAGPLTENKVKADVDTFGTIVTTFGKVYDAFLAEPFGKWLEEIDAKNTYNAFNENIAYKAPTFKKGEFGISAFDYYKNKDFSKKVKIAYANGKVEYKTIKHGEQIRIKDANTMVDLTPDEPALSEHDILFITQHLLDAGNKGVSLTNFKTYYLKSDNSGRKNALGYKFLQKQFPNAYHNGIPDWGVNQDELFKKLPVEKQTLGTSTSEPISVNSLYDITDYDYLSAHHREFGLRKVDLLTQHKDGEYSSLSTKIKGSDGFIRSWEDGRLSKSDGNTPWGKEDFTITPIKKGSKNVFLRNDLKYIPSKLGNDELYLIDDTKVWTLHDTGLYGIFALQNDKGQYLSIGDGFATFTDQYHEASFFHADLKEDEWNNWLNKWYPGK</sequence>
<gene>
    <name evidence="2" type="ORF">COF81_15020</name>
</gene>
<proteinExistence type="predicted"/>
<evidence type="ECO:0000313" key="3">
    <source>
        <dbReference type="Proteomes" id="UP000221918"/>
    </source>
</evidence>
<dbReference type="Proteomes" id="UP000221918">
    <property type="component" value="Unassembled WGS sequence"/>
</dbReference>
<evidence type="ECO:0000313" key="2">
    <source>
        <dbReference type="EMBL" id="PHE95113.1"/>
    </source>
</evidence>
<name>A0ABD6T537_9BACI</name>
<feature type="signal peptide" evidence="1">
    <location>
        <begin position="1"/>
        <end position="29"/>
    </location>
</feature>